<evidence type="ECO:0000313" key="1">
    <source>
        <dbReference type="EMBL" id="JAH96050.1"/>
    </source>
</evidence>
<organism evidence="1">
    <name type="scientific">Anguilla anguilla</name>
    <name type="common">European freshwater eel</name>
    <name type="synonym">Muraena anguilla</name>
    <dbReference type="NCBI Taxonomy" id="7936"/>
    <lineage>
        <taxon>Eukaryota</taxon>
        <taxon>Metazoa</taxon>
        <taxon>Chordata</taxon>
        <taxon>Craniata</taxon>
        <taxon>Vertebrata</taxon>
        <taxon>Euteleostomi</taxon>
        <taxon>Actinopterygii</taxon>
        <taxon>Neopterygii</taxon>
        <taxon>Teleostei</taxon>
        <taxon>Anguilliformes</taxon>
        <taxon>Anguillidae</taxon>
        <taxon>Anguilla</taxon>
    </lineage>
</organism>
<protein>
    <submittedName>
        <fullName evidence="1">Uncharacterized protein</fullName>
    </submittedName>
</protein>
<dbReference type="AlphaFoldDB" id="A0A0E9X2C6"/>
<accession>A0A0E9X2C6</accession>
<proteinExistence type="predicted"/>
<dbReference type="EMBL" id="GBXM01012527">
    <property type="protein sequence ID" value="JAH96050.1"/>
    <property type="molecule type" value="Transcribed_RNA"/>
</dbReference>
<reference evidence="1" key="2">
    <citation type="journal article" date="2015" name="Fish Shellfish Immunol.">
        <title>Early steps in the European eel (Anguilla anguilla)-Vibrio vulnificus interaction in the gills: Role of the RtxA13 toxin.</title>
        <authorList>
            <person name="Callol A."/>
            <person name="Pajuelo D."/>
            <person name="Ebbesson L."/>
            <person name="Teles M."/>
            <person name="MacKenzie S."/>
            <person name="Amaro C."/>
        </authorList>
    </citation>
    <scope>NUCLEOTIDE SEQUENCE</scope>
</reference>
<sequence>MGGGVCGDRVAYIMTRAQTPTWSAGDTPTLSGCVTCHMVCVCLWRDSRALKARVPCREG</sequence>
<name>A0A0E9X2C6_ANGAN</name>
<reference evidence="1" key="1">
    <citation type="submission" date="2014-11" db="EMBL/GenBank/DDBJ databases">
        <authorList>
            <person name="Amaro Gonzalez C."/>
        </authorList>
    </citation>
    <scope>NUCLEOTIDE SEQUENCE</scope>
</reference>